<dbReference type="PIRSF" id="PIRSF000401">
    <property type="entry name" value="RPL11_MTase"/>
    <property type="match status" value="1"/>
</dbReference>
<dbReference type="Proteomes" id="UP000323632">
    <property type="component" value="Unassembled WGS sequence"/>
</dbReference>
<dbReference type="Pfam" id="PF06325">
    <property type="entry name" value="PrmA"/>
    <property type="match status" value="1"/>
</dbReference>
<sequence>MNYTQLSFSVAEQDAKDTLMAMLSNLEFEGFEETAEGLNVYIETPSLDLDAINEISTQLNIPYTTEQIAKRNWNEEWEKNFEPVIINGFCSIRADFHPKPDNVEYDIVITPKMSFGTGHHATTASMMTLMKGLDFKGKNVFDFGTGTGILAILAEQLGAASVLGIDNDEWSIENAVENCGRNKATKVDIQISPIESIEKAQQFDIILANINRHILLEYMNNMFALLKTGGTLLLSGILQEDIAIITTSAANAGFSYQKEMIENNWVCMQFGK</sequence>
<organism evidence="7 8">
    <name type="scientific">Taibaiella lutea</name>
    <dbReference type="NCBI Taxonomy" id="2608001"/>
    <lineage>
        <taxon>Bacteria</taxon>
        <taxon>Pseudomonadati</taxon>
        <taxon>Bacteroidota</taxon>
        <taxon>Chitinophagia</taxon>
        <taxon>Chitinophagales</taxon>
        <taxon>Chitinophagaceae</taxon>
        <taxon>Taibaiella</taxon>
    </lineage>
</organism>
<dbReference type="NCBIfam" id="NF001785">
    <property type="entry name" value="PRK00517.2-2"/>
    <property type="match status" value="1"/>
</dbReference>
<name>A0A5M6CK86_9BACT</name>
<dbReference type="CDD" id="cd02440">
    <property type="entry name" value="AdoMet_MTases"/>
    <property type="match status" value="1"/>
</dbReference>
<dbReference type="EMBL" id="VWSH01000003">
    <property type="protein sequence ID" value="KAA5533539.1"/>
    <property type="molecule type" value="Genomic_DNA"/>
</dbReference>
<evidence type="ECO:0000256" key="3">
    <source>
        <dbReference type="ARBA" id="ARBA00022603"/>
    </source>
</evidence>
<evidence type="ECO:0000313" key="8">
    <source>
        <dbReference type="Proteomes" id="UP000323632"/>
    </source>
</evidence>
<dbReference type="EC" id="2.1.1.-" evidence="6"/>
<comment type="catalytic activity">
    <reaction evidence="6">
        <text>L-lysyl-[protein] + 3 S-adenosyl-L-methionine = N(6),N(6),N(6)-trimethyl-L-lysyl-[protein] + 3 S-adenosyl-L-homocysteine + 3 H(+)</text>
        <dbReference type="Rhea" id="RHEA:54192"/>
        <dbReference type="Rhea" id="RHEA-COMP:9752"/>
        <dbReference type="Rhea" id="RHEA-COMP:13826"/>
        <dbReference type="ChEBI" id="CHEBI:15378"/>
        <dbReference type="ChEBI" id="CHEBI:29969"/>
        <dbReference type="ChEBI" id="CHEBI:57856"/>
        <dbReference type="ChEBI" id="CHEBI:59789"/>
        <dbReference type="ChEBI" id="CHEBI:61961"/>
    </reaction>
</comment>
<evidence type="ECO:0000313" key="7">
    <source>
        <dbReference type="EMBL" id="KAA5533539.1"/>
    </source>
</evidence>
<feature type="binding site" evidence="6">
    <location>
        <position position="123"/>
    </location>
    <ligand>
        <name>S-adenosyl-L-methionine</name>
        <dbReference type="ChEBI" id="CHEBI:59789"/>
    </ligand>
</feature>
<dbReference type="GO" id="GO:0005840">
    <property type="term" value="C:ribosome"/>
    <property type="evidence" value="ECO:0007669"/>
    <property type="project" value="UniProtKB-KW"/>
</dbReference>
<reference evidence="7 8" key="1">
    <citation type="submission" date="2019-09" db="EMBL/GenBank/DDBJ databases">
        <title>Genome sequence and assembly of Taibaiella sp.</title>
        <authorList>
            <person name="Chhetri G."/>
        </authorList>
    </citation>
    <scope>NUCLEOTIDE SEQUENCE [LARGE SCALE GENOMIC DNA]</scope>
    <source>
        <strain evidence="7 8">KVB11</strain>
    </source>
</reference>
<keyword evidence="2 6" id="KW-0963">Cytoplasm</keyword>
<dbReference type="InterPro" id="IPR004498">
    <property type="entry name" value="Ribosomal_PrmA_MeTrfase"/>
</dbReference>
<dbReference type="Gene3D" id="3.40.50.150">
    <property type="entry name" value="Vaccinia Virus protein VP39"/>
    <property type="match status" value="1"/>
</dbReference>
<dbReference type="RefSeq" id="WP_150033286.1">
    <property type="nucleotide sequence ID" value="NZ_VWSH01000003.1"/>
</dbReference>
<comment type="subcellular location">
    <subcellularLocation>
        <location evidence="6">Cytoplasm</location>
    </subcellularLocation>
</comment>
<keyword evidence="5 6" id="KW-0949">S-adenosyl-L-methionine</keyword>
<proteinExistence type="inferred from homology"/>
<dbReference type="HAMAP" id="MF_00735">
    <property type="entry name" value="Methyltr_PrmA"/>
    <property type="match status" value="1"/>
</dbReference>
<dbReference type="GO" id="GO:0008276">
    <property type="term" value="F:protein methyltransferase activity"/>
    <property type="evidence" value="ECO:0007669"/>
    <property type="project" value="UniProtKB-UniRule"/>
</dbReference>
<comment type="similarity">
    <text evidence="1 6">Belongs to the methyltransferase superfamily. PrmA family.</text>
</comment>
<dbReference type="InterPro" id="IPR050078">
    <property type="entry name" value="Ribosomal_L11_MeTrfase_PrmA"/>
</dbReference>
<keyword evidence="4 6" id="KW-0808">Transferase</keyword>
<evidence type="ECO:0000256" key="2">
    <source>
        <dbReference type="ARBA" id="ARBA00022490"/>
    </source>
</evidence>
<evidence type="ECO:0000256" key="4">
    <source>
        <dbReference type="ARBA" id="ARBA00022679"/>
    </source>
</evidence>
<dbReference type="PANTHER" id="PTHR43648:SF1">
    <property type="entry name" value="ELECTRON TRANSFER FLAVOPROTEIN BETA SUBUNIT LYSINE METHYLTRANSFERASE"/>
    <property type="match status" value="1"/>
</dbReference>
<feature type="binding site" evidence="6">
    <location>
        <position position="144"/>
    </location>
    <ligand>
        <name>S-adenosyl-L-methionine</name>
        <dbReference type="ChEBI" id="CHEBI:59789"/>
    </ligand>
</feature>
<evidence type="ECO:0000256" key="5">
    <source>
        <dbReference type="ARBA" id="ARBA00022691"/>
    </source>
</evidence>
<dbReference type="GO" id="GO:0032259">
    <property type="term" value="P:methylation"/>
    <property type="evidence" value="ECO:0007669"/>
    <property type="project" value="UniProtKB-KW"/>
</dbReference>
<comment type="function">
    <text evidence="6">Methylates ribosomal protein L11.</text>
</comment>
<evidence type="ECO:0000256" key="6">
    <source>
        <dbReference type="HAMAP-Rule" id="MF_00735"/>
    </source>
</evidence>
<dbReference type="PANTHER" id="PTHR43648">
    <property type="entry name" value="ELECTRON TRANSFER FLAVOPROTEIN BETA SUBUNIT LYSINE METHYLTRANSFERASE"/>
    <property type="match status" value="1"/>
</dbReference>
<gene>
    <name evidence="6" type="primary">prmA</name>
    <name evidence="7" type="ORF">F0919_13440</name>
</gene>
<dbReference type="AlphaFoldDB" id="A0A5M6CK86"/>
<dbReference type="InterPro" id="IPR029063">
    <property type="entry name" value="SAM-dependent_MTases_sf"/>
</dbReference>
<keyword evidence="7" id="KW-0689">Ribosomal protein</keyword>
<keyword evidence="8" id="KW-1185">Reference proteome</keyword>
<protein>
    <recommendedName>
        <fullName evidence="6">Ribosomal protein L11 methyltransferase</fullName>
        <shortName evidence="6">L11 Mtase</shortName>
        <ecNumber evidence="6">2.1.1.-</ecNumber>
    </recommendedName>
</protein>
<dbReference type="GO" id="GO:0005737">
    <property type="term" value="C:cytoplasm"/>
    <property type="evidence" value="ECO:0007669"/>
    <property type="project" value="UniProtKB-SubCell"/>
</dbReference>
<keyword evidence="3 6" id="KW-0489">Methyltransferase</keyword>
<evidence type="ECO:0000256" key="1">
    <source>
        <dbReference type="ARBA" id="ARBA00009741"/>
    </source>
</evidence>
<feature type="binding site" evidence="6">
    <location>
        <position position="166"/>
    </location>
    <ligand>
        <name>S-adenosyl-L-methionine</name>
        <dbReference type="ChEBI" id="CHEBI:59789"/>
    </ligand>
</feature>
<comment type="caution">
    <text evidence="7">The sequence shown here is derived from an EMBL/GenBank/DDBJ whole genome shotgun (WGS) entry which is preliminary data.</text>
</comment>
<dbReference type="SUPFAM" id="SSF53335">
    <property type="entry name" value="S-adenosyl-L-methionine-dependent methyltransferases"/>
    <property type="match status" value="1"/>
</dbReference>
<keyword evidence="7" id="KW-0687">Ribonucleoprotein</keyword>
<accession>A0A5M6CK86</accession>
<feature type="binding site" evidence="6">
    <location>
        <position position="209"/>
    </location>
    <ligand>
        <name>S-adenosyl-L-methionine</name>
        <dbReference type="ChEBI" id="CHEBI:59789"/>
    </ligand>
</feature>